<evidence type="ECO:0000313" key="7">
    <source>
        <dbReference type="EMBL" id="GGF98914.1"/>
    </source>
</evidence>
<dbReference type="InterPro" id="IPR036869">
    <property type="entry name" value="J_dom_sf"/>
</dbReference>
<dbReference type="SUPFAM" id="SSF46565">
    <property type="entry name" value="Chaperone J-domain"/>
    <property type="match status" value="1"/>
</dbReference>
<protein>
    <recommendedName>
        <fullName evidence="6">J domain-containing protein</fullName>
    </recommendedName>
</protein>
<dbReference type="InterPro" id="IPR011990">
    <property type="entry name" value="TPR-like_helical_dom_sf"/>
</dbReference>
<dbReference type="RefSeq" id="WP_120461820.1">
    <property type="nucleotide sequence ID" value="NZ_BMIW01000012.1"/>
</dbReference>
<dbReference type="EMBL" id="BMIW01000012">
    <property type="protein sequence ID" value="GGF98914.1"/>
    <property type="molecule type" value="Genomic_DNA"/>
</dbReference>
<keyword evidence="2" id="KW-0346">Stress response</keyword>
<feature type="repeat" description="TPR" evidence="3">
    <location>
        <begin position="458"/>
        <end position="491"/>
    </location>
</feature>
<keyword evidence="8" id="KW-1185">Reference proteome</keyword>
<keyword evidence="4" id="KW-0175">Coiled coil</keyword>
<feature type="coiled-coil region" evidence="4">
    <location>
        <begin position="39"/>
        <end position="75"/>
    </location>
</feature>
<dbReference type="PROSITE" id="PS50076">
    <property type="entry name" value="DNAJ_2"/>
    <property type="match status" value="1"/>
</dbReference>
<dbReference type="SMART" id="SM00028">
    <property type="entry name" value="TPR"/>
    <property type="match status" value="8"/>
</dbReference>
<dbReference type="Pfam" id="PF13432">
    <property type="entry name" value="TPR_16"/>
    <property type="match status" value="2"/>
</dbReference>
<evidence type="ECO:0000256" key="3">
    <source>
        <dbReference type="PROSITE-ProRule" id="PRU00339"/>
    </source>
</evidence>
<dbReference type="SUPFAM" id="SSF48452">
    <property type="entry name" value="TPR-like"/>
    <property type="match status" value="3"/>
</dbReference>
<accession>A0ABQ1VTT2</accession>
<evidence type="ECO:0000256" key="5">
    <source>
        <dbReference type="SAM" id="MobiDB-lite"/>
    </source>
</evidence>
<dbReference type="PANTHER" id="PTHR12558">
    <property type="entry name" value="CELL DIVISION CYCLE 16,23,27"/>
    <property type="match status" value="1"/>
</dbReference>
<dbReference type="SMART" id="SM00271">
    <property type="entry name" value="DnaJ"/>
    <property type="match status" value="1"/>
</dbReference>
<feature type="domain" description="J" evidence="6">
    <location>
        <begin position="3"/>
        <end position="66"/>
    </location>
</feature>
<proteinExistence type="predicted"/>
<reference evidence="8" key="1">
    <citation type="journal article" date="2019" name="Int. J. Syst. Evol. Microbiol.">
        <title>The Global Catalogue of Microorganisms (GCM) 10K type strain sequencing project: providing services to taxonomists for standard genome sequencing and annotation.</title>
        <authorList>
            <consortium name="The Broad Institute Genomics Platform"/>
            <consortium name="The Broad Institute Genome Sequencing Center for Infectious Disease"/>
            <person name="Wu L."/>
            <person name="Ma J."/>
        </authorList>
    </citation>
    <scope>NUCLEOTIDE SEQUENCE [LARGE SCALE GENOMIC DNA]</scope>
    <source>
        <strain evidence="8">CGMCC 1.15420</strain>
    </source>
</reference>
<dbReference type="Gene3D" id="1.10.287.110">
    <property type="entry name" value="DnaJ domain"/>
    <property type="match status" value="1"/>
</dbReference>
<evidence type="ECO:0000313" key="8">
    <source>
        <dbReference type="Proteomes" id="UP000608420"/>
    </source>
</evidence>
<dbReference type="Pfam" id="PF13181">
    <property type="entry name" value="TPR_8"/>
    <property type="match status" value="1"/>
</dbReference>
<dbReference type="CDD" id="cd06257">
    <property type="entry name" value="DnaJ"/>
    <property type="match status" value="1"/>
</dbReference>
<dbReference type="InterPro" id="IPR001623">
    <property type="entry name" value="DnaJ_domain"/>
</dbReference>
<keyword evidence="3" id="KW-0802">TPR repeat</keyword>
<feature type="region of interest" description="Disordered" evidence="5">
    <location>
        <begin position="76"/>
        <end position="95"/>
    </location>
</feature>
<feature type="repeat" description="TPR" evidence="3">
    <location>
        <begin position="290"/>
        <end position="323"/>
    </location>
</feature>
<dbReference type="InterPro" id="IPR019734">
    <property type="entry name" value="TPR_rpt"/>
</dbReference>
<feature type="repeat" description="TPR" evidence="3">
    <location>
        <begin position="420"/>
        <end position="453"/>
    </location>
</feature>
<gene>
    <name evidence="7" type="ORF">GCM10010913_20840</name>
</gene>
<evidence type="ECO:0000256" key="1">
    <source>
        <dbReference type="ARBA" id="ARBA00022705"/>
    </source>
</evidence>
<comment type="caution">
    <text evidence="7">The sequence shown here is derived from an EMBL/GenBank/DDBJ whole genome shotgun (WGS) entry which is preliminary data.</text>
</comment>
<evidence type="ECO:0000256" key="4">
    <source>
        <dbReference type="SAM" id="Coils"/>
    </source>
</evidence>
<dbReference type="Gene3D" id="1.25.40.10">
    <property type="entry name" value="Tetratricopeptide repeat domain"/>
    <property type="match status" value="4"/>
</dbReference>
<name>A0ABQ1VTT2_9BACL</name>
<evidence type="ECO:0000259" key="6">
    <source>
        <dbReference type="PROSITE" id="PS50076"/>
    </source>
</evidence>
<sequence>MSEFWSLLGIEPTLDTIAIKRAYVAKLKVTHPEDDPEGFQRLREAYETAVDEARNAKVQQEYEAEAEEEAQAEEIEEVMENDSTDDEAAADGDADSQAEIDVPTALAVDFLNAAAAIYDDIHARVDLKRWEALLEDDKYIAIETRQILEYEMFKLFMERSWAPGPVWRLLNESFAWTEIETHLAKYFPESYLYHFYMQTREYWDLSYDFAAKCELDEEEIEHFLSLRGRAQIVLIQRDDELTEQFLLEAAEIMPEEPDLGRMLGQYWSRTKDWDKALLALQKMDVKPQDTDYYNELANALYQTGLDEEAYSAYEQILRYAPDDFQAQTGQARCLDKLGKNIEAIRSYIRVWKECPWDLHAIHQLTLLNGRLEQILPQMEMDQGEGSLLHEIAEAYAAERLFNEAGIYILSYIEKHETLNQRQNYLLGHMLYQLDRYEEAAPYFKAAMEVQPLDVDYKLELMLERANNSYFLSDYELALALFDQVLELEPAQDEALFYKAESLRRSDRIEEAIEVYKFALEHQDHRLFHAGIADCYYKQNKYVESSFHFNSAELDDRNDPVYFLEYGEVLLETGKHRESIDMLDLALQKRNFYYAHYFKGIAYYRLKEYEQSRLNMREFLEYEKEDLQLYANLFIGNSSMYLKDWNAAVAAYRELLNHLEGEEDPCTFIKFYATALLAARRFEEAIEPLEQVLSMEEDNEWAMLHIVRAFAELLNWNNIDRSLYRMLSASIERYVTRIDAADSNPYILFYAGLMQYYAHKYKQARDCLESAYDAGLRGDTGSYYSLVLYGAGEVEQGLEIARSVLQDCPDHPDYRRRLQYLEEHYSKRSKFLGRLGMNPYRYLKETTQRFDFPDILGDHALRIEFPGEVIVNE</sequence>
<keyword evidence="1" id="KW-0235">DNA replication</keyword>
<dbReference type="PANTHER" id="PTHR12558:SF13">
    <property type="entry name" value="CELL DIVISION CYCLE PROTEIN 27 HOMOLOG"/>
    <property type="match status" value="1"/>
</dbReference>
<evidence type="ECO:0000256" key="2">
    <source>
        <dbReference type="ARBA" id="ARBA00023016"/>
    </source>
</evidence>
<dbReference type="Proteomes" id="UP000608420">
    <property type="component" value="Unassembled WGS sequence"/>
</dbReference>
<organism evidence="7 8">
    <name type="scientific">Paenibacillus aceti</name>
    <dbReference type="NCBI Taxonomy" id="1820010"/>
    <lineage>
        <taxon>Bacteria</taxon>
        <taxon>Bacillati</taxon>
        <taxon>Bacillota</taxon>
        <taxon>Bacilli</taxon>
        <taxon>Bacillales</taxon>
        <taxon>Paenibacillaceae</taxon>
        <taxon>Paenibacillus</taxon>
    </lineage>
</organism>
<dbReference type="PROSITE" id="PS50005">
    <property type="entry name" value="TPR"/>
    <property type="match status" value="3"/>
</dbReference>